<organism evidence="7 8">
    <name type="scientific">Salicibibacter kimchii</name>
    <dbReference type="NCBI Taxonomy" id="2099786"/>
    <lineage>
        <taxon>Bacteria</taxon>
        <taxon>Bacillati</taxon>
        <taxon>Bacillota</taxon>
        <taxon>Bacilli</taxon>
        <taxon>Bacillales</taxon>
        <taxon>Bacillaceae</taxon>
        <taxon>Salicibibacter</taxon>
    </lineage>
</organism>
<evidence type="ECO:0000256" key="2">
    <source>
        <dbReference type="ARBA" id="ARBA00022475"/>
    </source>
</evidence>
<dbReference type="EMBL" id="CP031092">
    <property type="protein sequence ID" value="AXF56018.1"/>
    <property type="molecule type" value="Genomic_DNA"/>
</dbReference>
<comment type="subcellular location">
    <subcellularLocation>
        <location evidence="1">Cell membrane</location>
        <topology evidence="1">Multi-pass membrane protein</topology>
    </subcellularLocation>
</comment>
<feature type="transmembrane region" description="Helical" evidence="6">
    <location>
        <begin position="246"/>
        <end position="266"/>
    </location>
</feature>
<feature type="transmembrane region" description="Helical" evidence="6">
    <location>
        <begin position="496"/>
        <end position="518"/>
    </location>
</feature>
<name>A0A345BYI7_9BACI</name>
<keyword evidence="5 6" id="KW-0472">Membrane</keyword>
<feature type="transmembrane region" description="Helical" evidence="6">
    <location>
        <begin position="299"/>
        <end position="320"/>
    </location>
</feature>
<reference evidence="7 8" key="1">
    <citation type="journal article" date="2018" name="J. Microbiol.">
        <title>Salicibibacter kimchii gen. nov., sp. nov., a moderately halophilic and alkalitolerant bacterium in the family Bacillaceae, isolated from kimchi.</title>
        <authorList>
            <person name="Jang J.Y."/>
            <person name="Oh Y.J."/>
            <person name="Lim S.K."/>
            <person name="Park H.K."/>
            <person name="Lee C."/>
            <person name="Kim J.Y."/>
            <person name="Lee M.A."/>
            <person name="Choi H.J."/>
        </authorList>
    </citation>
    <scope>NUCLEOTIDE SEQUENCE [LARGE SCALE GENOMIC DNA]</scope>
    <source>
        <strain evidence="7 8">NKC1-1</strain>
    </source>
</reference>
<evidence type="ECO:0000256" key="5">
    <source>
        <dbReference type="ARBA" id="ARBA00023136"/>
    </source>
</evidence>
<dbReference type="Pfam" id="PF01943">
    <property type="entry name" value="Polysacc_synt"/>
    <property type="match status" value="1"/>
</dbReference>
<dbReference type="Proteomes" id="UP000252100">
    <property type="component" value="Chromosome"/>
</dbReference>
<feature type="transmembrane region" description="Helical" evidence="6">
    <location>
        <begin position="463"/>
        <end position="484"/>
    </location>
</feature>
<dbReference type="InterPro" id="IPR050833">
    <property type="entry name" value="Poly_Biosynth_Transport"/>
</dbReference>
<dbReference type="AlphaFoldDB" id="A0A345BYI7"/>
<accession>A0A345BYI7</accession>
<feature type="transmembrane region" description="Helical" evidence="6">
    <location>
        <begin position="193"/>
        <end position="217"/>
    </location>
</feature>
<dbReference type="RefSeq" id="WP_114372422.1">
    <property type="nucleotide sequence ID" value="NZ_CP031092.1"/>
</dbReference>
<feature type="transmembrane region" description="Helical" evidence="6">
    <location>
        <begin position="379"/>
        <end position="398"/>
    </location>
</feature>
<evidence type="ECO:0000256" key="1">
    <source>
        <dbReference type="ARBA" id="ARBA00004651"/>
    </source>
</evidence>
<dbReference type="OrthoDB" id="9775950at2"/>
<keyword evidence="4 6" id="KW-1133">Transmembrane helix</keyword>
<feature type="transmembrane region" description="Helical" evidence="6">
    <location>
        <begin position="169"/>
        <end position="187"/>
    </location>
</feature>
<evidence type="ECO:0000256" key="3">
    <source>
        <dbReference type="ARBA" id="ARBA00022692"/>
    </source>
</evidence>
<keyword evidence="2" id="KW-1003">Cell membrane</keyword>
<dbReference type="PANTHER" id="PTHR30250:SF21">
    <property type="entry name" value="LIPID II FLIPPASE MURJ"/>
    <property type="match status" value="1"/>
</dbReference>
<dbReference type="InterPro" id="IPR024923">
    <property type="entry name" value="PG_synth_SpoVB"/>
</dbReference>
<feature type="transmembrane region" description="Helical" evidence="6">
    <location>
        <begin position="405"/>
        <end position="424"/>
    </location>
</feature>
<evidence type="ECO:0000256" key="6">
    <source>
        <dbReference type="SAM" id="Phobius"/>
    </source>
</evidence>
<feature type="transmembrane region" description="Helical" evidence="6">
    <location>
        <begin position="128"/>
        <end position="148"/>
    </location>
</feature>
<keyword evidence="3 6" id="KW-0812">Transmembrane</keyword>
<proteinExistence type="predicted"/>
<dbReference type="PANTHER" id="PTHR30250">
    <property type="entry name" value="PST FAMILY PREDICTED COLANIC ACID TRANSPORTER"/>
    <property type="match status" value="1"/>
</dbReference>
<dbReference type="CDD" id="cd13124">
    <property type="entry name" value="MATE_SpoVB_like"/>
    <property type="match status" value="1"/>
</dbReference>
<sequence length="540" mass="58351">MSDTKLVRGTMLLTGATITSKLLGVLYIFPFTMLVGQQGNALYQYGYLPYTILLSLATLGVPMAVSKFVSKYNALEDYITGQRLFRSGIVVMTITGFIAFLALFLMAPVIAGWVLPSGGSSGNSHEEVVFTIRMVSFALLIIPGMAVFRGYFQGFQSMGPTAASQVVEQLARIIFILASAFIVLEIFGGSLGLAVGLATFGALIGGLGSLMVLLYFWKKRKAGIQEQIRESKKDHQLSLSSMYKELIVYALPLSFVGLAIPLFQAIDLFTFNDAMTDGYGANAGEAETAFGAFSRTTHALIMIPVAIATAMSVNLIPTITKANTNRDMESMHRLITKTFQIILFFTIPAAFGLTILATPAFASLYGLEDLGIGSMILSYYAPAAILFSVFAVTAAILQGMNRQKYAVIGLCIGLFFKLVLNYWMISSFGAVGGVAATIIGYTLAIGFNIWAVGKFAAYQYTQIGKHAAIILGITAIMAVSVYIVREGGMVVFDTTGQIGFVGILVFGVLIGMLLYFILSIRIGLAEKVLGDRFSFMRLRR</sequence>
<gene>
    <name evidence="7" type="ORF">DT065_08255</name>
</gene>
<feature type="transmembrane region" description="Helical" evidence="6">
    <location>
        <begin position="430"/>
        <end position="451"/>
    </location>
</feature>
<dbReference type="InterPro" id="IPR002797">
    <property type="entry name" value="Polysacc_synth"/>
</dbReference>
<feature type="transmembrane region" description="Helical" evidence="6">
    <location>
        <begin position="47"/>
        <end position="69"/>
    </location>
</feature>
<keyword evidence="8" id="KW-1185">Reference proteome</keyword>
<protein>
    <submittedName>
        <fullName evidence="7">Polysaccharide biosynthesis protein</fullName>
    </submittedName>
</protein>
<evidence type="ECO:0000313" key="7">
    <source>
        <dbReference type="EMBL" id="AXF56018.1"/>
    </source>
</evidence>
<evidence type="ECO:0000313" key="8">
    <source>
        <dbReference type="Proteomes" id="UP000252100"/>
    </source>
</evidence>
<dbReference type="GO" id="GO:0005886">
    <property type="term" value="C:plasma membrane"/>
    <property type="evidence" value="ECO:0007669"/>
    <property type="project" value="UniProtKB-SubCell"/>
</dbReference>
<dbReference type="PIRSF" id="PIRSF038958">
    <property type="entry name" value="PG_synth_SpoVB"/>
    <property type="match status" value="1"/>
</dbReference>
<feature type="transmembrane region" description="Helical" evidence="6">
    <location>
        <begin position="341"/>
        <end position="367"/>
    </location>
</feature>
<feature type="transmembrane region" description="Helical" evidence="6">
    <location>
        <begin position="89"/>
        <end position="116"/>
    </location>
</feature>
<dbReference type="KEGG" id="rue:DT065_08255"/>
<feature type="transmembrane region" description="Helical" evidence="6">
    <location>
        <begin position="12"/>
        <end position="35"/>
    </location>
</feature>
<evidence type="ECO:0000256" key="4">
    <source>
        <dbReference type="ARBA" id="ARBA00022989"/>
    </source>
</evidence>